<keyword evidence="3" id="KW-1185">Reference proteome</keyword>
<dbReference type="EMBL" id="ML119181">
    <property type="protein sequence ID" value="RPB07493.1"/>
    <property type="molecule type" value="Genomic_DNA"/>
</dbReference>
<feature type="region of interest" description="Disordered" evidence="1">
    <location>
        <begin position="1"/>
        <end position="30"/>
    </location>
</feature>
<feature type="compositionally biased region" description="Basic and acidic residues" evidence="1">
    <location>
        <begin position="16"/>
        <end position="30"/>
    </location>
</feature>
<protein>
    <submittedName>
        <fullName evidence="2">Uncharacterized protein</fullName>
    </submittedName>
</protein>
<sequence>MRIAEGGDNPMETEEEPTKPREGNTVRRKDPFLARVELSLGKSNTTTSLVIGSGSLPPQFGFDVVPENIDISSSSTLILNYLSNKMSEIKLDDLSLGLFSMRIAEEKDMMDIDEGKRHGQSTRRGEKGWPIRCDASGQLGLSGEHHSTAGIHSNKYLQSVELYHHSRAGGKRDVEGHDDFAGHNDERNNCVKMFVDIEHSGRQHSITLGTRCTTRQIKLQLTHIMRCEANILQPLSGFRVVVRSMWTTGGVTGVPEELNISRKGDLQAIQRMINASHAWVNMETPHFTIRYRALRFLPH</sequence>
<organism evidence="2 3">
    <name type="scientific">Morchella conica CCBAS932</name>
    <dbReference type="NCBI Taxonomy" id="1392247"/>
    <lineage>
        <taxon>Eukaryota</taxon>
        <taxon>Fungi</taxon>
        <taxon>Dikarya</taxon>
        <taxon>Ascomycota</taxon>
        <taxon>Pezizomycotina</taxon>
        <taxon>Pezizomycetes</taxon>
        <taxon>Pezizales</taxon>
        <taxon>Morchellaceae</taxon>
        <taxon>Morchella</taxon>
    </lineage>
</organism>
<dbReference type="AlphaFoldDB" id="A0A3N4KAJ6"/>
<dbReference type="InParanoid" id="A0A3N4KAJ6"/>
<proteinExistence type="predicted"/>
<dbReference type="Proteomes" id="UP000277580">
    <property type="component" value="Unassembled WGS sequence"/>
</dbReference>
<gene>
    <name evidence="2" type="ORF">P167DRAFT_579182</name>
</gene>
<evidence type="ECO:0000313" key="3">
    <source>
        <dbReference type="Proteomes" id="UP000277580"/>
    </source>
</evidence>
<accession>A0A3N4KAJ6</accession>
<evidence type="ECO:0000256" key="1">
    <source>
        <dbReference type="SAM" id="MobiDB-lite"/>
    </source>
</evidence>
<reference evidence="2 3" key="1">
    <citation type="journal article" date="2018" name="Nat. Ecol. Evol.">
        <title>Pezizomycetes genomes reveal the molecular basis of ectomycorrhizal truffle lifestyle.</title>
        <authorList>
            <person name="Murat C."/>
            <person name="Payen T."/>
            <person name="Noel B."/>
            <person name="Kuo A."/>
            <person name="Morin E."/>
            <person name="Chen J."/>
            <person name="Kohler A."/>
            <person name="Krizsan K."/>
            <person name="Balestrini R."/>
            <person name="Da Silva C."/>
            <person name="Montanini B."/>
            <person name="Hainaut M."/>
            <person name="Levati E."/>
            <person name="Barry K.W."/>
            <person name="Belfiori B."/>
            <person name="Cichocki N."/>
            <person name="Clum A."/>
            <person name="Dockter R.B."/>
            <person name="Fauchery L."/>
            <person name="Guy J."/>
            <person name="Iotti M."/>
            <person name="Le Tacon F."/>
            <person name="Lindquist E.A."/>
            <person name="Lipzen A."/>
            <person name="Malagnac F."/>
            <person name="Mello A."/>
            <person name="Molinier V."/>
            <person name="Miyauchi S."/>
            <person name="Poulain J."/>
            <person name="Riccioni C."/>
            <person name="Rubini A."/>
            <person name="Sitrit Y."/>
            <person name="Splivallo R."/>
            <person name="Traeger S."/>
            <person name="Wang M."/>
            <person name="Zifcakova L."/>
            <person name="Wipf D."/>
            <person name="Zambonelli A."/>
            <person name="Paolocci F."/>
            <person name="Nowrousian M."/>
            <person name="Ottonello S."/>
            <person name="Baldrian P."/>
            <person name="Spatafora J.W."/>
            <person name="Henrissat B."/>
            <person name="Nagy L.G."/>
            <person name="Aury J.M."/>
            <person name="Wincker P."/>
            <person name="Grigoriev I.V."/>
            <person name="Bonfante P."/>
            <person name="Martin F.M."/>
        </authorList>
    </citation>
    <scope>NUCLEOTIDE SEQUENCE [LARGE SCALE GENOMIC DNA]</scope>
    <source>
        <strain evidence="2 3">CCBAS932</strain>
    </source>
</reference>
<name>A0A3N4KAJ6_9PEZI</name>
<evidence type="ECO:0000313" key="2">
    <source>
        <dbReference type="EMBL" id="RPB07493.1"/>
    </source>
</evidence>